<dbReference type="GO" id="GO:0009252">
    <property type="term" value="P:peptidoglycan biosynthetic process"/>
    <property type="evidence" value="ECO:0007669"/>
    <property type="project" value="UniProtKB-UniPathway"/>
</dbReference>
<reference evidence="7" key="1">
    <citation type="submission" date="2019-03" db="EMBL/GenBank/DDBJ databases">
        <authorList>
            <person name="Hao L."/>
        </authorList>
    </citation>
    <scope>NUCLEOTIDE SEQUENCE</scope>
</reference>
<accession>A0A485M1E2</accession>
<sequence>MHEVEDIVRISRKIIAGMMLFSFLWAGEVMGSERIPVPLIGVRDGIYTVCVDKSLQRLYVYNGRKKVEEIPCSTGMNPGDKQVQGDLRTPEGVYFFEKIIEGQSLPETYGWRAYTLNYPNTVDRALGKNGNGIWIHGRKLPLENRDTKGCVSLTNSDLKVLDAYLDPYHTPIITLESVTTIDEQSLDTMESLYRSFINDWLDAWQNKDFEKYEACYSPRFYDALHGQGRDGFLAQKRAISSRYGHISIFSQGLIIVGTDNYVLCYFLMDYSGDSFQSAGVKYVYLENGSEGPRIIAEEFTPLNKARKWQAVAEDLKRRQNEDIQKFLDTWRSSWEGKDLDTMKGLYLASFPDREGYFAAKAKNIAPYQSVRVILDGVDIQRSGVYWTITANQRFISDSYEDFGKKTLRLVSTSRGFRVIQEQWEKIDEDS</sequence>
<dbReference type="CDD" id="cd16913">
    <property type="entry name" value="YkuD_like"/>
    <property type="match status" value="1"/>
</dbReference>
<dbReference type="GO" id="GO:0016740">
    <property type="term" value="F:transferase activity"/>
    <property type="evidence" value="ECO:0007669"/>
    <property type="project" value="UniProtKB-KW"/>
</dbReference>
<dbReference type="PANTHER" id="PTHR36699:SF1">
    <property type="entry name" value="L,D-TRANSPEPTIDASE YAFK-RELATED"/>
    <property type="match status" value="1"/>
</dbReference>
<feature type="domain" description="L,D-TPase catalytic" evidence="6">
    <location>
        <begin position="47"/>
        <end position="175"/>
    </location>
</feature>
<dbReference type="Pfam" id="PF03734">
    <property type="entry name" value="YkuD"/>
    <property type="match status" value="1"/>
</dbReference>
<dbReference type="SUPFAM" id="SSF54427">
    <property type="entry name" value="NTF2-like"/>
    <property type="match status" value="1"/>
</dbReference>
<dbReference type="AlphaFoldDB" id="A0A485M1E2"/>
<comment type="pathway">
    <text evidence="1">Cell wall biogenesis; peptidoglycan biosynthesis.</text>
</comment>
<name>A0A485M1E2_9ZZZZ</name>
<organism evidence="7">
    <name type="scientific">anaerobic digester metagenome</name>
    <dbReference type="NCBI Taxonomy" id="1263854"/>
    <lineage>
        <taxon>unclassified sequences</taxon>
        <taxon>metagenomes</taxon>
        <taxon>ecological metagenomes</taxon>
    </lineage>
</organism>
<protein>
    <submittedName>
        <fullName evidence="7">L,D-transpeptidase catalytic domain</fullName>
    </submittedName>
</protein>
<keyword evidence="5" id="KW-0961">Cell wall biogenesis/degradation</keyword>
<dbReference type="EMBL" id="CAADRM010000089">
    <property type="protein sequence ID" value="VFU14247.1"/>
    <property type="molecule type" value="Genomic_DNA"/>
</dbReference>
<dbReference type="InterPro" id="IPR056203">
    <property type="entry name" value="Cds6_C"/>
</dbReference>
<evidence type="ECO:0000256" key="4">
    <source>
        <dbReference type="ARBA" id="ARBA00022984"/>
    </source>
</evidence>
<evidence type="ECO:0000256" key="2">
    <source>
        <dbReference type="ARBA" id="ARBA00022679"/>
    </source>
</evidence>
<evidence type="ECO:0000256" key="3">
    <source>
        <dbReference type="ARBA" id="ARBA00022960"/>
    </source>
</evidence>
<keyword evidence="2" id="KW-0808">Transferase</keyword>
<dbReference type="InterPro" id="IPR005490">
    <property type="entry name" value="LD_TPept_cat_dom"/>
</dbReference>
<keyword evidence="3" id="KW-0133">Cell shape</keyword>
<dbReference type="UniPathway" id="UPA00219"/>
<dbReference type="PANTHER" id="PTHR36699">
    <property type="entry name" value="LD-TRANSPEPTIDASE"/>
    <property type="match status" value="1"/>
</dbReference>
<dbReference type="Gene3D" id="2.40.440.10">
    <property type="entry name" value="L,D-transpeptidase catalytic domain-like"/>
    <property type="match status" value="1"/>
</dbReference>
<keyword evidence="4" id="KW-0573">Peptidoglycan synthesis</keyword>
<dbReference type="GO" id="GO:0008360">
    <property type="term" value="P:regulation of cell shape"/>
    <property type="evidence" value="ECO:0007669"/>
    <property type="project" value="UniProtKB-KW"/>
</dbReference>
<evidence type="ECO:0000313" key="7">
    <source>
        <dbReference type="EMBL" id="VFU14247.1"/>
    </source>
</evidence>
<evidence type="ECO:0000256" key="1">
    <source>
        <dbReference type="ARBA" id="ARBA00004752"/>
    </source>
</evidence>
<dbReference type="InterPro" id="IPR032710">
    <property type="entry name" value="NTF2-like_dom_sf"/>
</dbReference>
<proteinExistence type="predicted"/>
<dbReference type="Pfam" id="PF24125">
    <property type="entry name" value="Cds6_C"/>
    <property type="match status" value="1"/>
</dbReference>
<evidence type="ECO:0000259" key="6">
    <source>
        <dbReference type="PROSITE" id="PS52029"/>
    </source>
</evidence>
<dbReference type="GO" id="GO:0071555">
    <property type="term" value="P:cell wall organization"/>
    <property type="evidence" value="ECO:0007669"/>
    <property type="project" value="UniProtKB-KW"/>
</dbReference>
<gene>
    <name evidence="7" type="ORF">SCFA_270026</name>
</gene>
<dbReference type="PROSITE" id="PS52029">
    <property type="entry name" value="LD_TPASE"/>
    <property type="match status" value="1"/>
</dbReference>
<evidence type="ECO:0000256" key="5">
    <source>
        <dbReference type="ARBA" id="ARBA00023316"/>
    </source>
</evidence>
<dbReference type="InterPro" id="IPR038063">
    <property type="entry name" value="Transpep_catalytic_dom"/>
</dbReference>
<dbReference type="SUPFAM" id="SSF141523">
    <property type="entry name" value="L,D-transpeptidase catalytic domain-like"/>
    <property type="match status" value="1"/>
</dbReference>